<dbReference type="PANTHER" id="PTHR11827">
    <property type="entry name" value="SOLUTE CARRIER FAMILY 12, CATION COTRANSPORTERS"/>
    <property type="match status" value="1"/>
</dbReference>
<sequence>MFLFSEDEDRRVSSLLSRLANYDDAIQPPVDASAKTASAQPKANLGVLTGVYLPCIQNIFGVIIFIRMTWMTGTAGIPAFFAIVLLCCSVTFCTVSAFHSHSRHVTLCTLQAISLSAIATNGIVPAGGSYFMISRSLGPEFGGAVGVLFFLGTSVAGAMYIAGAVEILLNYLCPQIALFGDFETNKDILYHNIRIYGTLFLLVIGFMVF</sequence>
<dbReference type="Proteomes" id="UP000759131">
    <property type="component" value="Unassembled WGS sequence"/>
</dbReference>
<protein>
    <recommendedName>
        <fullName evidence="6">Amino acid permease/ SLC12A domain-containing protein</fullName>
    </recommendedName>
</protein>
<dbReference type="PANTHER" id="PTHR11827:SF73">
    <property type="entry name" value="KAZACHOC, ISOFORM G"/>
    <property type="match status" value="1"/>
</dbReference>
<feature type="transmembrane region" description="Helical" evidence="5">
    <location>
        <begin position="145"/>
        <end position="169"/>
    </location>
</feature>
<keyword evidence="8" id="KW-1185">Reference proteome</keyword>
<feature type="transmembrane region" description="Helical" evidence="5">
    <location>
        <begin position="189"/>
        <end position="208"/>
    </location>
</feature>
<proteinExistence type="predicted"/>
<feature type="non-terminal residue" evidence="7">
    <location>
        <position position="209"/>
    </location>
</feature>
<dbReference type="OrthoDB" id="2020542at2759"/>
<dbReference type="EMBL" id="OC902431">
    <property type="protein sequence ID" value="CAD7649512.1"/>
    <property type="molecule type" value="Genomic_DNA"/>
</dbReference>
<name>A0A7R9LX08_9ACAR</name>
<keyword evidence="2 5" id="KW-0812">Transmembrane</keyword>
<dbReference type="GO" id="GO:0015379">
    <property type="term" value="F:potassium:chloride symporter activity"/>
    <property type="evidence" value="ECO:0007669"/>
    <property type="project" value="TreeGrafter"/>
</dbReference>
<evidence type="ECO:0000256" key="2">
    <source>
        <dbReference type="ARBA" id="ARBA00022692"/>
    </source>
</evidence>
<dbReference type="GO" id="GO:0055075">
    <property type="term" value="P:potassium ion homeostasis"/>
    <property type="evidence" value="ECO:0007669"/>
    <property type="project" value="TreeGrafter"/>
</dbReference>
<feature type="transmembrane region" description="Helical" evidence="5">
    <location>
        <begin position="110"/>
        <end position="133"/>
    </location>
</feature>
<reference evidence="7" key="1">
    <citation type="submission" date="2020-11" db="EMBL/GenBank/DDBJ databases">
        <authorList>
            <person name="Tran Van P."/>
        </authorList>
    </citation>
    <scope>NUCLEOTIDE SEQUENCE</scope>
</reference>
<evidence type="ECO:0000256" key="4">
    <source>
        <dbReference type="ARBA" id="ARBA00023136"/>
    </source>
</evidence>
<evidence type="ECO:0000256" key="1">
    <source>
        <dbReference type="ARBA" id="ARBA00004141"/>
    </source>
</evidence>
<feature type="domain" description="Amino acid permease/ SLC12A" evidence="6">
    <location>
        <begin position="109"/>
        <end position="207"/>
    </location>
</feature>
<keyword evidence="4 5" id="KW-0472">Membrane</keyword>
<evidence type="ECO:0000256" key="3">
    <source>
        <dbReference type="ARBA" id="ARBA00022989"/>
    </source>
</evidence>
<dbReference type="GO" id="GO:0055064">
    <property type="term" value="P:chloride ion homeostasis"/>
    <property type="evidence" value="ECO:0007669"/>
    <property type="project" value="TreeGrafter"/>
</dbReference>
<dbReference type="GO" id="GO:1990573">
    <property type="term" value="P:potassium ion import across plasma membrane"/>
    <property type="evidence" value="ECO:0007669"/>
    <property type="project" value="TreeGrafter"/>
</dbReference>
<dbReference type="InterPro" id="IPR004842">
    <property type="entry name" value="SLC12A_fam"/>
</dbReference>
<dbReference type="GO" id="GO:0007268">
    <property type="term" value="P:chemical synaptic transmission"/>
    <property type="evidence" value="ECO:0007669"/>
    <property type="project" value="TreeGrafter"/>
</dbReference>
<feature type="transmembrane region" description="Helical" evidence="5">
    <location>
        <begin position="78"/>
        <end position="98"/>
    </location>
</feature>
<dbReference type="Pfam" id="PF00324">
    <property type="entry name" value="AA_permease"/>
    <property type="match status" value="1"/>
</dbReference>
<dbReference type="GO" id="GO:0006884">
    <property type="term" value="P:cell volume homeostasis"/>
    <property type="evidence" value="ECO:0007669"/>
    <property type="project" value="TreeGrafter"/>
</dbReference>
<accession>A0A7R9LX08</accession>
<keyword evidence="3 5" id="KW-1133">Transmembrane helix</keyword>
<evidence type="ECO:0000313" key="7">
    <source>
        <dbReference type="EMBL" id="CAD7649512.1"/>
    </source>
</evidence>
<evidence type="ECO:0000259" key="6">
    <source>
        <dbReference type="Pfam" id="PF00324"/>
    </source>
</evidence>
<evidence type="ECO:0000256" key="5">
    <source>
        <dbReference type="SAM" id="Phobius"/>
    </source>
</evidence>
<dbReference type="InterPro" id="IPR004841">
    <property type="entry name" value="AA-permease/SLC12A_dom"/>
</dbReference>
<dbReference type="GO" id="GO:0005886">
    <property type="term" value="C:plasma membrane"/>
    <property type="evidence" value="ECO:0007669"/>
    <property type="project" value="TreeGrafter"/>
</dbReference>
<gene>
    <name evidence="7" type="ORF">OSB1V03_LOCUS22422</name>
</gene>
<dbReference type="EMBL" id="CAJPIZ010047856">
    <property type="protein sequence ID" value="CAG2122476.1"/>
    <property type="molecule type" value="Genomic_DNA"/>
</dbReference>
<comment type="subcellular location">
    <subcellularLocation>
        <location evidence="1">Membrane</location>
        <topology evidence="1">Multi-pass membrane protein</topology>
    </subcellularLocation>
</comment>
<organism evidence="7">
    <name type="scientific">Medioppia subpectinata</name>
    <dbReference type="NCBI Taxonomy" id="1979941"/>
    <lineage>
        <taxon>Eukaryota</taxon>
        <taxon>Metazoa</taxon>
        <taxon>Ecdysozoa</taxon>
        <taxon>Arthropoda</taxon>
        <taxon>Chelicerata</taxon>
        <taxon>Arachnida</taxon>
        <taxon>Acari</taxon>
        <taxon>Acariformes</taxon>
        <taxon>Sarcoptiformes</taxon>
        <taxon>Oribatida</taxon>
        <taxon>Brachypylina</taxon>
        <taxon>Oppioidea</taxon>
        <taxon>Oppiidae</taxon>
        <taxon>Medioppia</taxon>
    </lineage>
</organism>
<evidence type="ECO:0000313" key="8">
    <source>
        <dbReference type="Proteomes" id="UP000759131"/>
    </source>
</evidence>
<dbReference type="GO" id="GO:0045202">
    <property type="term" value="C:synapse"/>
    <property type="evidence" value="ECO:0007669"/>
    <property type="project" value="GOC"/>
</dbReference>
<feature type="transmembrane region" description="Helical" evidence="5">
    <location>
        <begin position="45"/>
        <end position="66"/>
    </location>
</feature>
<dbReference type="Gene3D" id="1.20.1740.10">
    <property type="entry name" value="Amino acid/polyamine transporter I"/>
    <property type="match status" value="1"/>
</dbReference>
<dbReference type="AlphaFoldDB" id="A0A7R9LX08"/>